<keyword evidence="2" id="KW-0808">Transferase</keyword>
<dbReference type="Proteomes" id="UP000752647">
    <property type="component" value="Unassembled WGS sequence"/>
</dbReference>
<proteinExistence type="predicted"/>
<dbReference type="AlphaFoldDB" id="A0A9Q3SZI1"/>
<dbReference type="Gene3D" id="3.90.550.10">
    <property type="entry name" value="Spore Coat Polysaccharide Biosynthesis Protein SpsA, Chain A"/>
    <property type="match status" value="1"/>
</dbReference>
<evidence type="ECO:0000259" key="1">
    <source>
        <dbReference type="Pfam" id="PF00535"/>
    </source>
</evidence>
<dbReference type="EMBL" id="JAHBFI010000020">
    <property type="protein sequence ID" value="MBZ5963222.1"/>
    <property type="molecule type" value="Genomic_DNA"/>
</dbReference>
<dbReference type="GO" id="GO:0016757">
    <property type="term" value="F:glycosyltransferase activity"/>
    <property type="evidence" value="ECO:0007669"/>
    <property type="project" value="UniProtKB-KW"/>
</dbReference>
<sequence>MDFNLKYIHDKKINVAVVLSAYLGHKYIEPQVKSILEQEYDIARYQLTLYIRDDSQHRDEGMNKYFTSLLSDPRVKFIDENSENIGVRKSYYELLSYVKADYYLFSDQDDIWNKNKFSIFLKNFMELDSAVPILLYSDLLLVDGDNKSLNTTMKDTVGKNRNCNSFSNRLLDDAITGASMGINRLLRDIVVNRENYFNQIVMHDSYLGIVASLSGKIAFVDQPLTRYRQHENNVVGIKSKKYSKVNPLKYFKRYKWVNQHYKQAIIAAHCVKNYNILPENQKLLDALESLHDSKRFAYKNYYELVHNARGITDKIIVSYQWLIGIKQYESNN</sequence>
<dbReference type="Pfam" id="PF00535">
    <property type="entry name" value="Glycos_transf_2"/>
    <property type="match status" value="1"/>
</dbReference>
<organism evidence="2 3">
    <name type="scientific">Leuconostoc gasicomitatum</name>
    <dbReference type="NCBI Taxonomy" id="115778"/>
    <lineage>
        <taxon>Bacteria</taxon>
        <taxon>Bacillati</taxon>
        <taxon>Bacillota</taxon>
        <taxon>Bacilli</taxon>
        <taxon>Lactobacillales</taxon>
        <taxon>Lactobacillaceae</taxon>
        <taxon>Leuconostoc</taxon>
        <taxon>Leuconostoc gelidum group</taxon>
    </lineage>
</organism>
<dbReference type="EC" id="2.4.-.-" evidence="2"/>
<name>A0A9Q3SZI1_9LACO</name>
<dbReference type="InterPro" id="IPR029044">
    <property type="entry name" value="Nucleotide-diphossugar_trans"/>
</dbReference>
<comment type="caution">
    <text evidence="2">The sequence shown here is derived from an EMBL/GenBank/DDBJ whole genome shotgun (WGS) entry which is preliminary data.</text>
</comment>
<dbReference type="SUPFAM" id="SSF53448">
    <property type="entry name" value="Nucleotide-diphospho-sugar transferases"/>
    <property type="match status" value="1"/>
</dbReference>
<reference evidence="2" key="1">
    <citation type="submission" date="2021-05" db="EMBL/GenBank/DDBJ databases">
        <title>Pangenome of Leuconostoc gelidum warrants species status for Leuconostoc gelidum subsp. gasicomitatum.</title>
        <authorList>
            <person name="Johansson P."/>
            <person name="Sade E."/>
            <person name="Hultman J."/>
            <person name="Auvinen P."/>
            <person name="Bjorkroth J."/>
        </authorList>
    </citation>
    <scope>NUCLEOTIDE SEQUENCE</scope>
    <source>
        <strain evidence="2">A.21.4</strain>
    </source>
</reference>
<gene>
    <name evidence="2" type="ORF">KIJ12_08730</name>
</gene>
<keyword evidence="2" id="KW-0328">Glycosyltransferase</keyword>
<evidence type="ECO:0000313" key="2">
    <source>
        <dbReference type="EMBL" id="MBZ5963222.1"/>
    </source>
</evidence>
<protein>
    <submittedName>
        <fullName evidence="2">Glycosyltransferase</fullName>
        <ecNumber evidence="2">2.4.-.-</ecNumber>
    </submittedName>
</protein>
<feature type="domain" description="Glycosyltransferase 2-like" evidence="1">
    <location>
        <begin position="17"/>
        <end position="131"/>
    </location>
</feature>
<evidence type="ECO:0000313" key="3">
    <source>
        <dbReference type="Proteomes" id="UP000752647"/>
    </source>
</evidence>
<dbReference type="RefSeq" id="WP_224144411.1">
    <property type="nucleotide sequence ID" value="NZ_JAHBFI010000020.1"/>
</dbReference>
<accession>A0A9Q3SZI1</accession>
<dbReference type="InterPro" id="IPR001173">
    <property type="entry name" value="Glyco_trans_2-like"/>
</dbReference>